<sequence length="669" mass="75204">MGKRNTAKVGERGLYKLRDRLANQEETNNVDNDDMYNEIDRYNNARNELQEDMLKFDQSDESEEEGMQNNDEGVFNLGLDESEEDSDSDESEEESSVDGDEAPRLPLEASDDDDDSIDDLEPEDTDILNWGKQKKDYYHGDTADLEIMDRNDALEDAELEEQGAKEILKNRLEGMTEEDFMLDDDDDSDNSDESDEEEEEKIKDSVQVMTNEMHSSKRRKLSSLSKKDKIKFMSKTHPELLPLVDHFREEVIRPCAEKTSVVVNALLQDEKNAEAVGATKTGLQFLLAKAMIQTSTALNVCQYLMIKSGQAMNTMDDEDNILDNDDDDNIKNHPVISRLNQLNHLADRLESKVETKVGGLKDQFENLVKASALMGDISNDHESDEDGEESDAQSDDLNSDVDYDAILAKGANQDLSDNESTASSSDEEDDGAVQKRLLNETRFALRNQDDDMEATTGSKKRRRRAMPTFSDFGDDDDADETDVAAASKTLATTINRISQRSKSGKGASAAPETTDEADTDRFRRGMEMMEAELGGLGSDEDEDEIDDGEVDNDSMDDDDDFYSKIQQKSKARKEFKKSLYAVAPKYPGFDAEIEGERAIGNMIMKNRGLVAHKNKLNRNPRVKKREQYRKALIKRKGAVREVRTDEGHKYGGETTGIRSGLSRSRKLGS</sequence>
<feature type="compositionally biased region" description="Basic and acidic residues" evidence="4">
    <location>
        <begin position="38"/>
        <end position="58"/>
    </location>
</feature>
<evidence type="ECO:0000256" key="1">
    <source>
        <dbReference type="ARBA" id="ARBA00004123"/>
    </source>
</evidence>
<feature type="region of interest" description="Disordered" evidence="4">
    <location>
        <begin position="172"/>
        <end position="205"/>
    </location>
</feature>
<evidence type="ECO:0000256" key="4">
    <source>
        <dbReference type="SAM" id="MobiDB-lite"/>
    </source>
</evidence>
<evidence type="ECO:0000256" key="3">
    <source>
        <dbReference type="ARBA" id="ARBA00023242"/>
    </source>
</evidence>
<feature type="region of interest" description="Disordered" evidence="4">
    <location>
        <begin position="495"/>
        <end position="560"/>
    </location>
</feature>
<accession>A0AAD3D1E2</accession>
<protein>
    <recommendedName>
        <fullName evidence="5">Sas10 C-terminal domain-containing protein</fullName>
    </recommendedName>
</protein>
<evidence type="ECO:0000256" key="2">
    <source>
        <dbReference type="ARBA" id="ARBA00010979"/>
    </source>
</evidence>
<feature type="domain" description="Sas10 C-terminal" evidence="5">
    <location>
        <begin position="594"/>
        <end position="667"/>
    </location>
</feature>
<keyword evidence="7" id="KW-1185">Reference proteome</keyword>
<evidence type="ECO:0000313" key="7">
    <source>
        <dbReference type="Proteomes" id="UP001054902"/>
    </source>
</evidence>
<feature type="compositionally biased region" description="Acidic residues" evidence="4">
    <location>
        <begin position="175"/>
        <end position="199"/>
    </location>
</feature>
<dbReference type="AlphaFoldDB" id="A0AAD3D1E2"/>
<feature type="compositionally biased region" description="Acidic residues" evidence="4">
    <location>
        <begin position="80"/>
        <end position="100"/>
    </location>
</feature>
<comment type="subcellular location">
    <subcellularLocation>
        <location evidence="1">Nucleus</location>
    </subcellularLocation>
</comment>
<comment type="similarity">
    <text evidence="2">Belongs to the SAS10 family.</text>
</comment>
<feature type="compositionally biased region" description="Acidic residues" evidence="4">
    <location>
        <begin position="538"/>
        <end position="560"/>
    </location>
</feature>
<dbReference type="Proteomes" id="UP001054902">
    <property type="component" value="Unassembled WGS sequence"/>
</dbReference>
<feature type="compositionally biased region" description="Acidic residues" evidence="4">
    <location>
        <begin position="109"/>
        <end position="126"/>
    </location>
</feature>
<gene>
    <name evidence="6" type="ORF">CTEN210_10820</name>
</gene>
<organism evidence="6 7">
    <name type="scientific">Chaetoceros tenuissimus</name>
    <dbReference type="NCBI Taxonomy" id="426638"/>
    <lineage>
        <taxon>Eukaryota</taxon>
        <taxon>Sar</taxon>
        <taxon>Stramenopiles</taxon>
        <taxon>Ochrophyta</taxon>
        <taxon>Bacillariophyta</taxon>
        <taxon>Coscinodiscophyceae</taxon>
        <taxon>Chaetocerotophycidae</taxon>
        <taxon>Chaetocerotales</taxon>
        <taxon>Chaetocerotaceae</taxon>
        <taxon>Chaetoceros</taxon>
    </lineage>
</organism>
<dbReference type="GO" id="GO:0032040">
    <property type="term" value="C:small-subunit processome"/>
    <property type="evidence" value="ECO:0007669"/>
    <property type="project" value="TreeGrafter"/>
</dbReference>
<dbReference type="InterPro" id="IPR018972">
    <property type="entry name" value="Sas10_C_dom"/>
</dbReference>
<feature type="compositionally biased region" description="Basic and acidic residues" evidence="4">
    <location>
        <begin position="9"/>
        <end position="23"/>
    </location>
</feature>
<feature type="compositionally biased region" description="Basic and acidic residues" evidence="4">
    <location>
        <begin position="638"/>
        <end position="651"/>
    </location>
</feature>
<keyword evidence="3" id="KW-0539">Nucleus</keyword>
<feature type="compositionally biased region" description="Acidic residues" evidence="4">
    <location>
        <begin position="382"/>
        <end position="403"/>
    </location>
</feature>
<name>A0AAD3D1E2_9STRA</name>
<feature type="compositionally biased region" description="Low complexity" evidence="4">
    <location>
        <begin position="414"/>
        <end position="424"/>
    </location>
</feature>
<reference evidence="6 7" key="1">
    <citation type="journal article" date="2021" name="Sci. Rep.">
        <title>The genome of the diatom Chaetoceros tenuissimus carries an ancient integrated fragment of an extant virus.</title>
        <authorList>
            <person name="Hongo Y."/>
            <person name="Kimura K."/>
            <person name="Takaki Y."/>
            <person name="Yoshida Y."/>
            <person name="Baba S."/>
            <person name="Kobayashi G."/>
            <person name="Nagasaki K."/>
            <person name="Hano T."/>
            <person name="Tomaru Y."/>
        </authorList>
    </citation>
    <scope>NUCLEOTIDE SEQUENCE [LARGE SCALE GENOMIC DNA]</scope>
    <source>
        <strain evidence="6 7">NIES-3715</strain>
    </source>
</reference>
<dbReference type="PANTHER" id="PTHR13237">
    <property type="entry name" value="SOMETHING ABOUT SILENCING PROTEIN 10-RELATED"/>
    <property type="match status" value="1"/>
</dbReference>
<dbReference type="PANTHER" id="PTHR13237:SF8">
    <property type="entry name" value="SOMETHING ABOUT SILENCING PROTEIN 10"/>
    <property type="match status" value="1"/>
</dbReference>
<feature type="region of interest" description="Disordered" evidence="4">
    <location>
        <begin position="377"/>
        <end position="479"/>
    </location>
</feature>
<feature type="region of interest" description="Disordered" evidence="4">
    <location>
        <begin position="1"/>
        <end position="139"/>
    </location>
</feature>
<evidence type="ECO:0000313" key="6">
    <source>
        <dbReference type="EMBL" id="GFH54344.1"/>
    </source>
</evidence>
<feature type="region of interest" description="Disordered" evidence="4">
    <location>
        <begin position="636"/>
        <end position="669"/>
    </location>
</feature>
<dbReference type="Pfam" id="PF09368">
    <property type="entry name" value="Sas10"/>
    <property type="match status" value="1"/>
</dbReference>
<dbReference type="EMBL" id="BLLK01000047">
    <property type="protein sequence ID" value="GFH54344.1"/>
    <property type="molecule type" value="Genomic_DNA"/>
</dbReference>
<evidence type="ECO:0000259" key="5">
    <source>
        <dbReference type="Pfam" id="PF09368"/>
    </source>
</evidence>
<dbReference type="GO" id="GO:0000462">
    <property type="term" value="P:maturation of SSU-rRNA from tricistronic rRNA transcript (SSU-rRNA, 5.8S rRNA, LSU-rRNA)"/>
    <property type="evidence" value="ECO:0007669"/>
    <property type="project" value="TreeGrafter"/>
</dbReference>
<proteinExistence type="inferred from homology"/>
<comment type="caution">
    <text evidence="6">The sequence shown here is derived from an EMBL/GenBank/DDBJ whole genome shotgun (WGS) entry which is preliminary data.</text>
</comment>